<evidence type="ECO:0000313" key="2">
    <source>
        <dbReference type="EMBL" id="QEC67347.1"/>
    </source>
</evidence>
<dbReference type="KEGG" id="pgin:FRZ67_08575"/>
<proteinExistence type="predicted"/>
<organism evidence="2 3">
    <name type="scientific">Panacibacter ginsenosidivorans</name>
    <dbReference type="NCBI Taxonomy" id="1813871"/>
    <lineage>
        <taxon>Bacteria</taxon>
        <taxon>Pseudomonadati</taxon>
        <taxon>Bacteroidota</taxon>
        <taxon>Chitinophagia</taxon>
        <taxon>Chitinophagales</taxon>
        <taxon>Chitinophagaceae</taxon>
        <taxon>Panacibacter</taxon>
    </lineage>
</organism>
<gene>
    <name evidence="2" type="ORF">FRZ67_08575</name>
</gene>
<evidence type="ECO:0000259" key="1">
    <source>
        <dbReference type="Pfam" id="PF01713"/>
    </source>
</evidence>
<dbReference type="EMBL" id="CP042435">
    <property type="protein sequence ID" value="QEC67347.1"/>
    <property type="molecule type" value="Genomic_DNA"/>
</dbReference>
<accession>A0A5B8V798</accession>
<sequence length="341" mass="40221">MKYQVGDDIVVLHTNEEGKVVEIINNKMVMVEVRGVKFPSYMDQIDFPYFKRFTEKKPIFQQKKEKKFVDDIPKEKSKPAEIKATTGVWLSLLPKFTTDEFGDEIVELFKIHLVNRTDTGYKFIYKQHFFGNPAFDLTNEVTAYHDFYLHDLSFADFNDNPSFAFEFSLITPDKKKAEFYEATIKIKAKQLFQRVEEMKKKNEPTISFQLFEKYPDKAIEDKPEVTSKISNQFAVYEAKKARQNLPAPRSVIDLHMEKLSDDWKHMSNFEILTMQLKEFEKWYELAVAHHQPNLIVIHGVGSGKLRGEIHDILKTKKEVRYFINQYHPQYGYGATEIFFQY</sequence>
<dbReference type="RefSeq" id="WP_147189154.1">
    <property type="nucleotide sequence ID" value="NZ_CP042435.1"/>
</dbReference>
<name>A0A5B8V798_9BACT</name>
<dbReference type="OrthoDB" id="1524810at2"/>
<reference evidence="2 3" key="1">
    <citation type="journal article" date="2016" name="Int. J. Syst. Evol. Microbiol.">
        <title>Panacibacter ginsenosidivorans gen. nov., sp. nov., with ginsenoside converting activity isolated from soil of a ginseng field.</title>
        <authorList>
            <person name="Siddiqi M.Z."/>
            <person name="Muhammad Shafi S."/>
            <person name="Choi K.D."/>
            <person name="Im W.T."/>
        </authorList>
    </citation>
    <scope>NUCLEOTIDE SEQUENCE [LARGE SCALE GENOMIC DNA]</scope>
    <source>
        <strain evidence="2 3">Gsoil1550</strain>
    </source>
</reference>
<keyword evidence="3" id="KW-1185">Reference proteome</keyword>
<protein>
    <recommendedName>
        <fullName evidence="1">Smr domain-containing protein</fullName>
    </recommendedName>
</protein>
<evidence type="ECO:0000313" key="3">
    <source>
        <dbReference type="Proteomes" id="UP000321533"/>
    </source>
</evidence>
<dbReference type="InterPro" id="IPR002625">
    <property type="entry name" value="Smr_dom"/>
</dbReference>
<dbReference type="Proteomes" id="UP000321533">
    <property type="component" value="Chromosome"/>
</dbReference>
<feature type="domain" description="Smr" evidence="1">
    <location>
        <begin position="278"/>
        <end position="338"/>
    </location>
</feature>
<dbReference type="Pfam" id="PF01713">
    <property type="entry name" value="Smr"/>
    <property type="match status" value="1"/>
</dbReference>
<dbReference type="Gene3D" id="3.30.1370.110">
    <property type="match status" value="1"/>
</dbReference>
<dbReference type="AlphaFoldDB" id="A0A5B8V798"/>
<dbReference type="InterPro" id="IPR036063">
    <property type="entry name" value="Smr_dom_sf"/>
</dbReference>